<gene>
    <name evidence="12" type="ORF">SAMN05216249_11820</name>
</gene>
<dbReference type="Gene3D" id="3.40.1190.20">
    <property type="match status" value="1"/>
</dbReference>
<evidence type="ECO:0000256" key="4">
    <source>
        <dbReference type="ARBA" id="ARBA00012129"/>
    </source>
</evidence>
<evidence type="ECO:0000256" key="9">
    <source>
        <dbReference type="ARBA" id="ARBA00022840"/>
    </source>
</evidence>
<comment type="catalytic activity">
    <reaction evidence="1">
        <text>5-(2-hydroxyethyl)-4-methylthiazole + ATP = 4-methyl-5-(2-phosphooxyethyl)-thiazole + ADP + H(+)</text>
        <dbReference type="Rhea" id="RHEA:24212"/>
        <dbReference type="ChEBI" id="CHEBI:15378"/>
        <dbReference type="ChEBI" id="CHEBI:17957"/>
        <dbReference type="ChEBI" id="CHEBI:30616"/>
        <dbReference type="ChEBI" id="CHEBI:58296"/>
        <dbReference type="ChEBI" id="CHEBI:456216"/>
        <dbReference type="EC" id="2.7.1.50"/>
    </reaction>
</comment>
<evidence type="ECO:0000256" key="6">
    <source>
        <dbReference type="ARBA" id="ARBA00022723"/>
    </source>
</evidence>
<keyword evidence="9" id="KW-0067">ATP-binding</keyword>
<evidence type="ECO:0000256" key="3">
    <source>
        <dbReference type="ARBA" id="ARBA00004868"/>
    </source>
</evidence>
<dbReference type="PRINTS" id="PR01099">
    <property type="entry name" value="HYETHTZKNASE"/>
</dbReference>
<dbReference type="InterPro" id="IPR029056">
    <property type="entry name" value="Ribokinase-like"/>
</dbReference>
<evidence type="ECO:0000256" key="2">
    <source>
        <dbReference type="ARBA" id="ARBA00001946"/>
    </source>
</evidence>
<evidence type="ECO:0000256" key="8">
    <source>
        <dbReference type="ARBA" id="ARBA00022777"/>
    </source>
</evidence>
<evidence type="ECO:0000256" key="10">
    <source>
        <dbReference type="ARBA" id="ARBA00022842"/>
    </source>
</evidence>
<evidence type="ECO:0000256" key="5">
    <source>
        <dbReference type="ARBA" id="ARBA00022679"/>
    </source>
</evidence>
<comment type="cofactor">
    <cofactor evidence="2">
        <name>Mg(2+)</name>
        <dbReference type="ChEBI" id="CHEBI:18420"/>
    </cofactor>
</comment>
<accession>A0A1I0ZW97</accession>
<keyword evidence="8 12" id="KW-0418">Kinase</keyword>
<keyword evidence="6" id="KW-0479">Metal-binding</keyword>
<reference evidence="12 13" key="1">
    <citation type="submission" date="2016-10" db="EMBL/GenBank/DDBJ databases">
        <authorList>
            <person name="de Groot N.N."/>
        </authorList>
    </citation>
    <scope>NUCLEOTIDE SEQUENCE [LARGE SCALE GENOMIC DNA]</scope>
    <source>
        <strain evidence="12 13">DSM 5522</strain>
    </source>
</reference>
<keyword evidence="13" id="KW-1185">Reference proteome</keyword>
<dbReference type="GO" id="GO:0005524">
    <property type="term" value="F:ATP binding"/>
    <property type="evidence" value="ECO:0007669"/>
    <property type="project" value="UniProtKB-KW"/>
</dbReference>
<evidence type="ECO:0000313" key="12">
    <source>
        <dbReference type="EMBL" id="SFB29807.1"/>
    </source>
</evidence>
<protein>
    <recommendedName>
        <fullName evidence="4">hydroxyethylthiazole kinase</fullName>
        <ecNumber evidence="4">2.7.1.50</ecNumber>
    </recommendedName>
</protein>
<dbReference type="STRING" id="1120918.SAMN05216249_11820"/>
<name>A0A1I0ZW97_9FIRM</name>
<keyword evidence="11" id="KW-0784">Thiamine biosynthesis</keyword>
<comment type="pathway">
    <text evidence="3">Cofactor biosynthesis; thiamine diphosphate biosynthesis; 4-methyl-5-(2-phosphoethyl)-thiazole from 5-(2-hydroxyethyl)-4-methylthiazole: step 1/1.</text>
</comment>
<keyword evidence="10" id="KW-0460">Magnesium</keyword>
<evidence type="ECO:0000256" key="11">
    <source>
        <dbReference type="ARBA" id="ARBA00022977"/>
    </source>
</evidence>
<dbReference type="GO" id="GO:0000287">
    <property type="term" value="F:magnesium ion binding"/>
    <property type="evidence" value="ECO:0007669"/>
    <property type="project" value="InterPro"/>
</dbReference>
<dbReference type="EC" id="2.7.1.50" evidence="4"/>
<dbReference type="GO" id="GO:0004417">
    <property type="term" value="F:hydroxyethylthiazole kinase activity"/>
    <property type="evidence" value="ECO:0007669"/>
    <property type="project" value="UniProtKB-EC"/>
</dbReference>
<evidence type="ECO:0000256" key="7">
    <source>
        <dbReference type="ARBA" id="ARBA00022741"/>
    </source>
</evidence>
<dbReference type="GO" id="GO:0009229">
    <property type="term" value="P:thiamine diphosphate biosynthetic process"/>
    <property type="evidence" value="ECO:0007669"/>
    <property type="project" value="UniProtKB-UniPathway"/>
</dbReference>
<keyword evidence="5" id="KW-0808">Transferase</keyword>
<dbReference type="SUPFAM" id="SSF53613">
    <property type="entry name" value="Ribokinase-like"/>
    <property type="match status" value="1"/>
</dbReference>
<dbReference type="Pfam" id="PF02110">
    <property type="entry name" value="HK"/>
    <property type="match status" value="1"/>
</dbReference>
<dbReference type="InterPro" id="IPR000417">
    <property type="entry name" value="Hyethyz_kinase"/>
</dbReference>
<evidence type="ECO:0000256" key="1">
    <source>
        <dbReference type="ARBA" id="ARBA00001771"/>
    </source>
</evidence>
<sequence length="294" mass="32605">MLSFLLFFSREVFNISELFEKIMDKKPLVHVITDALTLRDTVNAILSTGANAISANDIEEVKEVVRLSDALLLNIGTPSKNMLEAMCLAGSEANRRKIPVVLDPSGAGVSKFRTEILLKLVKHVSVNIIRGNFSEIYYLACVLLDREKELENFEAKYLKNPENIVIPKEMLQELSKKTASIIIATGKEDLISNESTTDIITGGSIYQSFINGNGCILSGLIAVALGTVKSKLEIEENNFFEIISDEAEDFEIAKQVLTAYSDAALEAEDEMLKSDINGTRTFYQFFMDKISKGL</sequence>
<organism evidence="12 13">
    <name type="scientific">Acetitomaculum ruminis DSM 5522</name>
    <dbReference type="NCBI Taxonomy" id="1120918"/>
    <lineage>
        <taxon>Bacteria</taxon>
        <taxon>Bacillati</taxon>
        <taxon>Bacillota</taxon>
        <taxon>Clostridia</taxon>
        <taxon>Lachnospirales</taxon>
        <taxon>Lachnospiraceae</taxon>
        <taxon>Acetitomaculum</taxon>
    </lineage>
</organism>
<dbReference type="AlphaFoldDB" id="A0A1I0ZW97"/>
<dbReference type="GO" id="GO:0009228">
    <property type="term" value="P:thiamine biosynthetic process"/>
    <property type="evidence" value="ECO:0007669"/>
    <property type="project" value="UniProtKB-KW"/>
</dbReference>
<dbReference type="UniPathway" id="UPA00060">
    <property type="reaction ID" value="UER00139"/>
</dbReference>
<dbReference type="EMBL" id="FOJY01000018">
    <property type="protein sequence ID" value="SFB29807.1"/>
    <property type="molecule type" value="Genomic_DNA"/>
</dbReference>
<dbReference type="Proteomes" id="UP000198838">
    <property type="component" value="Unassembled WGS sequence"/>
</dbReference>
<keyword evidence="7" id="KW-0547">Nucleotide-binding</keyword>
<proteinExistence type="predicted"/>
<evidence type="ECO:0000313" key="13">
    <source>
        <dbReference type="Proteomes" id="UP000198838"/>
    </source>
</evidence>